<dbReference type="InterPro" id="IPR047788">
    <property type="entry name" value="LysR-like_Sec_metab"/>
</dbReference>
<comment type="similarity">
    <text evidence="1">Belongs to the LysR transcriptional regulatory family.</text>
</comment>
<organism evidence="6 7">
    <name type="scientific">Desulfonauticus submarinus</name>
    <dbReference type="NCBI Taxonomy" id="206665"/>
    <lineage>
        <taxon>Bacteria</taxon>
        <taxon>Pseudomonadati</taxon>
        <taxon>Thermodesulfobacteriota</taxon>
        <taxon>Desulfovibrionia</taxon>
        <taxon>Desulfovibrionales</taxon>
        <taxon>Desulfonauticaceae</taxon>
        <taxon>Desulfonauticus</taxon>
    </lineage>
</organism>
<dbReference type="InterPro" id="IPR036388">
    <property type="entry name" value="WH-like_DNA-bd_sf"/>
</dbReference>
<evidence type="ECO:0000256" key="4">
    <source>
        <dbReference type="ARBA" id="ARBA00023163"/>
    </source>
</evidence>
<dbReference type="Pfam" id="PF03466">
    <property type="entry name" value="LysR_substrate"/>
    <property type="match status" value="1"/>
</dbReference>
<keyword evidence="7" id="KW-1185">Reference proteome</keyword>
<keyword evidence="4" id="KW-0804">Transcription</keyword>
<name>A0A1H0G3X9_9BACT</name>
<dbReference type="SUPFAM" id="SSF53850">
    <property type="entry name" value="Periplasmic binding protein-like II"/>
    <property type="match status" value="1"/>
</dbReference>
<dbReference type="PRINTS" id="PR00039">
    <property type="entry name" value="HTHLYSR"/>
</dbReference>
<dbReference type="RefSeq" id="WP_092066446.1">
    <property type="nucleotide sequence ID" value="NZ_FNIN01000016.1"/>
</dbReference>
<dbReference type="InterPro" id="IPR036390">
    <property type="entry name" value="WH_DNA-bd_sf"/>
</dbReference>
<dbReference type="OrthoDB" id="9808620at2"/>
<gene>
    <name evidence="6" type="ORF">SAMN04488516_11628</name>
</gene>
<dbReference type="SUPFAM" id="SSF46785">
    <property type="entry name" value="Winged helix' DNA-binding domain"/>
    <property type="match status" value="1"/>
</dbReference>
<dbReference type="GO" id="GO:0000976">
    <property type="term" value="F:transcription cis-regulatory region binding"/>
    <property type="evidence" value="ECO:0007669"/>
    <property type="project" value="TreeGrafter"/>
</dbReference>
<dbReference type="Proteomes" id="UP000199602">
    <property type="component" value="Unassembled WGS sequence"/>
</dbReference>
<dbReference type="FunFam" id="1.10.10.10:FF:000001">
    <property type="entry name" value="LysR family transcriptional regulator"/>
    <property type="match status" value="1"/>
</dbReference>
<dbReference type="EMBL" id="FNIN01000016">
    <property type="protein sequence ID" value="SDO01534.1"/>
    <property type="molecule type" value="Genomic_DNA"/>
</dbReference>
<evidence type="ECO:0000313" key="6">
    <source>
        <dbReference type="EMBL" id="SDO01534.1"/>
    </source>
</evidence>
<evidence type="ECO:0000256" key="2">
    <source>
        <dbReference type="ARBA" id="ARBA00023015"/>
    </source>
</evidence>
<dbReference type="PROSITE" id="PS50931">
    <property type="entry name" value="HTH_LYSR"/>
    <property type="match status" value="1"/>
</dbReference>
<dbReference type="PANTHER" id="PTHR30126:SF64">
    <property type="entry name" value="HTH-TYPE TRANSCRIPTIONAL REGULATOR CITR"/>
    <property type="match status" value="1"/>
</dbReference>
<keyword evidence="2" id="KW-0805">Transcription regulation</keyword>
<keyword evidence="3 6" id="KW-0238">DNA-binding</keyword>
<feature type="domain" description="HTH lysR-type" evidence="5">
    <location>
        <begin position="1"/>
        <end position="58"/>
    </location>
</feature>
<dbReference type="NCBIfam" id="NF040786">
    <property type="entry name" value="LysR_Sec_metab"/>
    <property type="match status" value="1"/>
</dbReference>
<dbReference type="Pfam" id="PF00126">
    <property type="entry name" value="HTH_1"/>
    <property type="match status" value="1"/>
</dbReference>
<dbReference type="AlphaFoldDB" id="A0A1H0G3X9"/>
<dbReference type="STRING" id="206665.SAMN04488516_11628"/>
<dbReference type="GO" id="GO:0003700">
    <property type="term" value="F:DNA-binding transcription factor activity"/>
    <property type="evidence" value="ECO:0007669"/>
    <property type="project" value="InterPro"/>
</dbReference>
<protein>
    <submittedName>
        <fullName evidence="6">DNA-binding transcriptional regulator, LysR family</fullName>
    </submittedName>
</protein>
<dbReference type="Gene3D" id="3.40.190.10">
    <property type="entry name" value="Periplasmic binding protein-like II"/>
    <property type="match status" value="2"/>
</dbReference>
<evidence type="ECO:0000259" key="5">
    <source>
        <dbReference type="PROSITE" id="PS50931"/>
    </source>
</evidence>
<reference evidence="6 7" key="1">
    <citation type="submission" date="2016-10" db="EMBL/GenBank/DDBJ databases">
        <authorList>
            <person name="de Groot N.N."/>
        </authorList>
    </citation>
    <scope>NUCLEOTIDE SEQUENCE [LARGE SCALE GENOMIC DNA]</scope>
    <source>
        <strain evidence="6 7">DSM 15269</strain>
    </source>
</reference>
<proteinExistence type="inferred from homology"/>
<dbReference type="InterPro" id="IPR000847">
    <property type="entry name" value="LysR_HTH_N"/>
</dbReference>
<dbReference type="PANTHER" id="PTHR30126">
    <property type="entry name" value="HTH-TYPE TRANSCRIPTIONAL REGULATOR"/>
    <property type="match status" value="1"/>
</dbReference>
<dbReference type="InterPro" id="IPR005119">
    <property type="entry name" value="LysR_subst-bd"/>
</dbReference>
<dbReference type="Gene3D" id="1.10.10.10">
    <property type="entry name" value="Winged helix-like DNA-binding domain superfamily/Winged helix DNA-binding domain"/>
    <property type="match status" value="1"/>
</dbReference>
<accession>A0A1H0G3X9</accession>
<sequence length="301" mass="34494">MDLRKLEVFYYVYKTGSFSKAGEEMFLSQPTVSTHISYLEKELGVNLFDRSGRTALPTPAGRLLFKRVKEIFELVKKTKQEINYIKDEVEGQVVIGASTIPATYLLPPLLGVFLKQYRKVQVKLEMGDSFNIWSKVVNGKVDFGLTGALYEDGFLNVKPLIEDDLIIVGHKDFFKNKSVLMSIDELVRFPWVMREKGSGTRKALEEALNKKSISLLDLNVLVEVKTTEALLRYVLSGVGLGFTSRLVVRDYLQRGILLEAKIEDLSFRRNFYLVWHQKRTYFPLAMKLQDYIVENIGVCLK</sequence>
<evidence type="ECO:0000256" key="1">
    <source>
        <dbReference type="ARBA" id="ARBA00009437"/>
    </source>
</evidence>
<evidence type="ECO:0000313" key="7">
    <source>
        <dbReference type="Proteomes" id="UP000199602"/>
    </source>
</evidence>
<evidence type="ECO:0000256" key="3">
    <source>
        <dbReference type="ARBA" id="ARBA00023125"/>
    </source>
</evidence>